<dbReference type="Proteomes" id="UP000050792">
    <property type="component" value="Unassembled WGS sequence"/>
</dbReference>
<dbReference type="AlphaFoldDB" id="A0AA85FB80"/>
<dbReference type="InterPro" id="IPR017970">
    <property type="entry name" value="Homeobox_CS"/>
</dbReference>
<evidence type="ECO:0000256" key="2">
    <source>
        <dbReference type="ARBA" id="ARBA00022723"/>
    </source>
</evidence>
<dbReference type="GO" id="GO:0046872">
    <property type="term" value="F:metal ion binding"/>
    <property type="evidence" value="ECO:0007669"/>
    <property type="project" value="UniProtKB-KW"/>
</dbReference>
<name>A0AA85FB80_9TREM</name>
<dbReference type="InterPro" id="IPR009057">
    <property type="entry name" value="Homeodomain-like_sf"/>
</dbReference>
<dbReference type="InterPro" id="IPR018247">
    <property type="entry name" value="EF_Hand_1_Ca_BS"/>
</dbReference>
<evidence type="ECO:0000256" key="7">
    <source>
        <dbReference type="ARBA" id="ARBA00023155"/>
    </source>
</evidence>
<keyword evidence="7 9" id="KW-0371">Homeobox</keyword>
<dbReference type="InterPro" id="IPR001781">
    <property type="entry name" value="Znf_LIM"/>
</dbReference>
<keyword evidence="5 10" id="KW-0440">LIM domain</keyword>
<evidence type="ECO:0000256" key="10">
    <source>
        <dbReference type="PROSITE-ProRule" id="PRU00125"/>
    </source>
</evidence>
<comment type="subcellular location">
    <subcellularLocation>
        <location evidence="1 9 11">Nucleus</location>
    </subcellularLocation>
</comment>
<evidence type="ECO:0000256" key="1">
    <source>
        <dbReference type="ARBA" id="ARBA00004123"/>
    </source>
</evidence>
<reference evidence="17" key="2">
    <citation type="submission" date="2023-11" db="UniProtKB">
        <authorList>
            <consortium name="WormBaseParasite"/>
        </authorList>
    </citation>
    <scope>IDENTIFICATION</scope>
</reference>
<keyword evidence="2 10" id="KW-0479">Metal-binding</keyword>
<evidence type="ECO:0000256" key="9">
    <source>
        <dbReference type="PROSITE-ProRule" id="PRU00108"/>
    </source>
</evidence>
<dbReference type="PANTHER" id="PTHR24208:SF168">
    <property type="entry name" value="PROTEIN APTEROUS"/>
    <property type="match status" value="1"/>
</dbReference>
<dbReference type="PROSITE" id="PS00478">
    <property type="entry name" value="LIM_DOMAIN_1"/>
    <property type="match status" value="2"/>
</dbReference>
<keyword evidence="16" id="KW-1185">Reference proteome</keyword>
<evidence type="ECO:0000313" key="17">
    <source>
        <dbReference type="WBParaSite" id="SRDH1_42510.1"/>
    </source>
</evidence>
<dbReference type="GO" id="GO:0000981">
    <property type="term" value="F:DNA-binding transcription factor activity, RNA polymerase II-specific"/>
    <property type="evidence" value="ECO:0007669"/>
    <property type="project" value="InterPro"/>
</dbReference>
<dbReference type="InterPro" id="IPR001356">
    <property type="entry name" value="HD"/>
</dbReference>
<feature type="region of interest" description="Disordered" evidence="13">
    <location>
        <begin position="1"/>
        <end position="37"/>
    </location>
</feature>
<evidence type="ECO:0000256" key="4">
    <source>
        <dbReference type="ARBA" id="ARBA00022833"/>
    </source>
</evidence>
<evidence type="ECO:0000256" key="13">
    <source>
        <dbReference type="SAM" id="MobiDB-lite"/>
    </source>
</evidence>
<feature type="compositionally biased region" description="Low complexity" evidence="13">
    <location>
        <begin position="17"/>
        <end position="35"/>
    </location>
</feature>
<dbReference type="Gene3D" id="2.10.110.10">
    <property type="entry name" value="Cysteine Rich Protein"/>
    <property type="match status" value="2"/>
</dbReference>
<dbReference type="Pfam" id="PF00046">
    <property type="entry name" value="Homeodomain"/>
    <property type="match status" value="1"/>
</dbReference>
<feature type="region of interest" description="Disordered" evidence="13">
    <location>
        <begin position="597"/>
        <end position="623"/>
    </location>
</feature>
<dbReference type="SMART" id="SM00132">
    <property type="entry name" value="LIM"/>
    <property type="match status" value="2"/>
</dbReference>
<evidence type="ECO:0000256" key="12">
    <source>
        <dbReference type="SAM" id="Coils"/>
    </source>
</evidence>
<dbReference type="InterPro" id="IPR050453">
    <property type="entry name" value="LIM_Homeobox_TF"/>
</dbReference>
<evidence type="ECO:0000313" key="16">
    <source>
        <dbReference type="Proteomes" id="UP000050792"/>
    </source>
</evidence>
<evidence type="ECO:0000256" key="6">
    <source>
        <dbReference type="ARBA" id="ARBA00023125"/>
    </source>
</evidence>
<keyword evidence="12" id="KW-0175">Coiled coil</keyword>
<dbReference type="FunFam" id="1.10.10.60:FF:000027">
    <property type="entry name" value="LIM/homeobox protein Lhx9"/>
    <property type="match status" value="1"/>
</dbReference>
<dbReference type="PROSITE" id="PS00018">
    <property type="entry name" value="EF_HAND_1"/>
    <property type="match status" value="1"/>
</dbReference>
<dbReference type="PROSITE" id="PS50071">
    <property type="entry name" value="HOMEOBOX_2"/>
    <property type="match status" value="1"/>
</dbReference>
<keyword evidence="3" id="KW-0677">Repeat</keyword>
<evidence type="ECO:0000256" key="8">
    <source>
        <dbReference type="ARBA" id="ARBA00023242"/>
    </source>
</evidence>
<dbReference type="CDD" id="cd08368">
    <property type="entry name" value="LIM"/>
    <property type="match status" value="1"/>
</dbReference>
<dbReference type="GO" id="GO:0030182">
    <property type="term" value="P:neuron differentiation"/>
    <property type="evidence" value="ECO:0007669"/>
    <property type="project" value="TreeGrafter"/>
</dbReference>
<dbReference type="CDD" id="cd00086">
    <property type="entry name" value="homeodomain"/>
    <property type="match status" value="1"/>
</dbReference>
<dbReference type="PROSITE" id="PS00027">
    <property type="entry name" value="HOMEOBOX_1"/>
    <property type="match status" value="1"/>
</dbReference>
<accession>A0AA85FB80</accession>
<dbReference type="GO" id="GO:0005634">
    <property type="term" value="C:nucleus"/>
    <property type="evidence" value="ECO:0007669"/>
    <property type="project" value="UniProtKB-SubCell"/>
</dbReference>
<feature type="DNA-binding region" description="Homeobox" evidence="9">
    <location>
        <begin position="959"/>
        <end position="1018"/>
    </location>
</feature>
<dbReference type="GO" id="GO:0000977">
    <property type="term" value="F:RNA polymerase II transcription regulatory region sequence-specific DNA binding"/>
    <property type="evidence" value="ECO:0007669"/>
    <property type="project" value="TreeGrafter"/>
</dbReference>
<keyword evidence="6 9" id="KW-0238">DNA-binding</keyword>
<dbReference type="PROSITE" id="PS50023">
    <property type="entry name" value="LIM_DOMAIN_2"/>
    <property type="match status" value="1"/>
</dbReference>
<dbReference type="SUPFAM" id="SSF46689">
    <property type="entry name" value="Homeodomain-like"/>
    <property type="match status" value="1"/>
</dbReference>
<evidence type="ECO:0000259" key="14">
    <source>
        <dbReference type="PROSITE" id="PS50023"/>
    </source>
</evidence>
<evidence type="ECO:0000256" key="5">
    <source>
        <dbReference type="ARBA" id="ARBA00023038"/>
    </source>
</evidence>
<dbReference type="PANTHER" id="PTHR24208">
    <property type="entry name" value="LIM/HOMEOBOX PROTEIN LHX"/>
    <property type="match status" value="1"/>
</dbReference>
<keyword evidence="8 9" id="KW-0539">Nucleus</keyword>
<feature type="domain" description="LIM zinc-binding" evidence="14">
    <location>
        <begin position="384"/>
        <end position="445"/>
    </location>
</feature>
<dbReference type="Pfam" id="PF00412">
    <property type="entry name" value="LIM"/>
    <property type="match status" value="2"/>
</dbReference>
<feature type="domain" description="Homeobox" evidence="15">
    <location>
        <begin position="957"/>
        <end position="1017"/>
    </location>
</feature>
<dbReference type="WBParaSite" id="SRDH1_42510.1">
    <property type="protein sequence ID" value="SRDH1_42510.1"/>
    <property type="gene ID" value="SRDH1_42510"/>
</dbReference>
<protein>
    <submittedName>
        <fullName evidence="17">Uncharacterized protein</fullName>
    </submittedName>
</protein>
<dbReference type="SMART" id="SM00389">
    <property type="entry name" value="HOX"/>
    <property type="match status" value="1"/>
</dbReference>
<feature type="region of interest" description="Disordered" evidence="13">
    <location>
        <begin position="336"/>
        <end position="356"/>
    </location>
</feature>
<feature type="coiled-coil region" evidence="12">
    <location>
        <begin position="139"/>
        <end position="166"/>
    </location>
</feature>
<organism evidence="16 17">
    <name type="scientific">Schistosoma rodhaini</name>
    <dbReference type="NCBI Taxonomy" id="6188"/>
    <lineage>
        <taxon>Eukaryota</taxon>
        <taxon>Metazoa</taxon>
        <taxon>Spiralia</taxon>
        <taxon>Lophotrochozoa</taxon>
        <taxon>Platyhelminthes</taxon>
        <taxon>Trematoda</taxon>
        <taxon>Digenea</taxon>
        <taxon>Strigeidida</taxon>
        <taxon>Schistosomatoidea</taxon>
        <taxon>Schistosomatidae</taxon>
        <taxon>Schistosoma</taxon>
    </lineage>
</organism>
<keyword evidence="4 10" id="KW-0862">Zinc</keyword>
<proteinExistence type="predicted"/>
<evidence type="ECO:0000259" key="15">
    <source>
        <dbReference type="PROSITE" id="PS50071"/>
    </source>
</evidence>
<dbReference type="Gene3D" id="1.10.10.60">
    <property type="entry name" value="Homeodomain-like"/>
    <property type="match status" value="1"/>
</dbReference>
<evidence type="ECO:0000256" key="11">
    <source>
        <dbReference type="RuleBase" id="RU000682"/>
    </source>
</evidence>
<evidence type="ECO:0000256" key="3">
    <source>
        <dbReference type="ARBA" id="ARBA00022737"/>
    </source>
</evidence>
<reference evidence="16" key="1">
    <citation type="submission" date="2022-06" db="EMBL/GenBank/DDBJ databases">
        <authorList>
            <person name="Berger JAMES D."/>
            <person name="Berger JAMES D."/>
        </authorList>
    </citation>
    <scope>NUCLEOTIDE SEQUENCE [LARGE SCALE GENOMIC DNA]</scope>
</reference>
<sequence length="1146" mass="132229">MLTVQLVDLDNRHNHHQQQQQQQRQQHSNFNNHHSYCIGNHPTRYHQSYLMPQDHFTHDDDNNNNNNPITKLTALTFGTSTCLDNNDNNNNNFIDGNIINNHSNKSTFINFKKIHSKYCSSSSTVNINIYSNSMIKHHLDKVNELRQEEVRRIERHHNNNNNLQQIKSNQDIDYDQLQSDINPNHSDQDQEQNILRTEELTVDESCIEKNALTTTTRLTNDHNHDTIVNNNHSMLLSDGNNSMQRNTSFDDIKPLILGNLIDSSNEMKNYRCTHFCPKLWNSVKNEMEFPMNINPPIPIPNNSIENNHNSDNNDYEFTRSNICNLCNVTEQLWSSSSSSTSTSTSSSSSSSSSEPLAIESSSSLSDRLEDKQTTFSQSFELINLHCTSCHECIHDKLFLCMDNKYWHLNCLRCYKCGITLQWEKTCFVKNDMVFCREHYKRLSSCFRCGIKLNKNDLIFQVNYDTLYHESCFTCYTCGRLLKYGDTYILENQTIQCSSHTTTTTTNHTTNNDQSFIINKTSNDTNHSYIHSNINNQFPNLINFLQSPNSINFYQENNKFYKNLKKITKNFSSHSLTPPSYDYQQQNDLSIIYETTTTTTNNNNSSNNNNDKFSNNDENNQQKNEKNSMNNIIMNYSTEQLTPLLVTNSLLLEKNKLINLTNHIDDCQNYLIKSHNEDDNENLSDCLQIPMKTFSYHEKDLNKLTNSQFCLNDTNHNNNYITDYVISNTKLSTINYNESMEIKEITETDNTRINLLPSIETVTQSFNTKSNIIIDSLNNDINTNCILNTISTRTPISTVLTSPLYSFCSPSLSSSSSPSLSSICISLSTSPPLCPIGNFTNVSSISTTSLSTNKDVHNIITLNDTNQNHIINKRELPMLTDLCETSTNNKQQQQQPPLNETMTNEVVNKTSVKSVNLFKNTKSDQFKSTKSIKFLKKFDNERLITNEKLHRRIDKNTGKIKRIRTSFKHQQLRIMKSYFEFSHNPDSKDLKQLSQKTGLSKRVLQVWFQNARAKFRRNINNQIYTDRLKQKEINSINQYSTSSSPPPSISTLTTQNINNNSNIINKSLYPCLTEYDYKDEEKIDNFYVKSINSDYNHYLNVSLNSNNESIINNNNNLIQSNNIQSNLIICTTNNITSYTDNLSQSVR</sequence>